<reference evidence="1 2" key="1">
    <citation type="journal article" date="2020" name="IScience">
        <title>Genome Sequencing of the Endangered Kingdonia uniflora (Circaeasteraceae, Ranunculales) Reveals Potential Mechanisms of Evolutionary Specialization.</title>
        <authorList>
            <person name="Sun Y."/>
            <person name="Deng T."/>
            <person name="Zhang A."/>
            <person name="Moore M.J."/>
            <person name="Landis J.B."/>
            <person name="Lin N."/>
            <person name="Zhang H."/>
            <person name="Zhang X."/>
            <person name="Huang J."/>
            <person name="Zhang X."/>
            <person name="Sun H."/>
            <person name="Wang H."/>
        </authorList>
    </citation>
    <scope>NUCLEOTIDE SEQUENCE [LARGE SCALE GENOMIC DNA]</scope>
    <source>
        <strain evidence="1">TB1705</strain>
        <tissue evidence="1">Leaf</tissue>
    </source>
</reference>
<keyword evidence="2" id="KW-1185">Reference proteome</keyword>
<dbReference type="AlphaFoldDB" id="A0A7J7MTT2"/>
<dbReference type="InterPro" id="IPR023674">
    <property type="entry name" value="Ribosomal_uL1-like"/>
</dbReference>
<organism evidence="1 2">
    <name type="scientific">Kingdonia uniflora</name>
    <dbReference type="NCBI Taxonomy" id="39325"/>
    <lineage>
        <taxon>Eukaryota</taxon>
        <taxon>Viridiplantae</taxon>
        <taxon>Streptophyta</taxon>
        <taxon>Embryophyta</taxon>
        <taxon>Tracheophyta</taxon>
        <taxon>Spermatophyta</taxon>
        <taxon>Magnoliopsida</taxon>
        <taxon>Ranunculales</taxon>
        <taxon>Circaeasteraceae</taxon>
        <taxon>Kingdonia</taxon>
    </lineage>
</organism>
<dbReference type="Proteomes" id="UP000541444">
    <property type="component" value="Unassembled WGS sequence"/>
</dbReference>
<comment type="caution">
    <text evidence="1">The sequence shown here is derived from an EMBL/GenBank/DDBJ whole genome shotgun (WGS) entry which is preliminary data.</text>
</comment>
<protein>
    <submittedName>
        <fullName evidence="1">Uncharacterized protein</fullName>
    </submittedName>
</protein>
<dbReference type="EMBL" id="JACGCM010001226">
    <property type="protein sequence ID" value="KAF6158315.1"/>
    <property type="molecule type" value="Genomic_DNA"/>
</dbReference>
<accession>A0A7J7MTT2</accession>
<evidence type="ECO:0000313" key="2">
    <source>
        <dbReference type="Proteomes" id="UP000541444"/>
    </source>
</evidence>
<dbReference type="Gene3D" id="3.40.50.790">
    <property type="match status" value="1"/>
</dbReference>
<proteinExistence type="predicted"/>
<dbReference type="InterPro" id="IPR016095">
    <property type="entry name" value="Ribosomal_uL1_3-a/b-sand"/>
</dbReference>
<dbReference type="SUPFAM" id="SSF56808">
    <property type="entry name" value="Ribosomal protein L1"/>
    <property type="match status" value="1"/>
</dbReference>
<evidence type="ECO:0000313" key="1">
    <source>
        <dbReference type="EMBL" id="KAF6158315.1"/>
    </source>
</evidence>
<name>A0A7J7MTT2_9MAGN</name>
<sequence length="86" mass="9583">MIKALKVDCKFRKATQIKGYRWELHNENEVKIYCDGSARDNPEAITKQIPGLLGPGLNKAGKFPTSVTHQESLEAKVNEAKVTVKT</sequence>
<dbReference type="OrthoDB" id="2449818at2759"/>
<gene>
    <name evidence="1" type="ORF">GIB67_022395</name>
</gene>